<protein>
    <submittedName>
        <fullName evidence="3">Uncharacterized protein</fullName>
    </submittedName>
</protein>
<evidence type="ECO:0000313" key="3">
    <source>
        <dbReference type="EMBL" id="GAG98000.1"/>
    </source>
</evidence>
<keyword evidence="2" id="KW-0472">Membrane</keyword>
<keyword evidence="1" id="KW-0175">Coiled coil</keyword>
<evidence type="ECO:0000256" key="1">
    <source>
        <dbReference type="SAM" id="Coils"/>
    </source>
</evidence>
<evidence type="ECO:0000256" key="2">
    <source>
        <dbReference type="SAM" id="Phobius"/>
    </source>
</evidence>
<keyword evidence="2" id="KW-0812">Transmembrane</keyword>
<proteinExistence type="predicted"/>
<feature type="coiled-coil region" evidence="1">
    <location>
        <begin position="48"/>
        <end position="82"/>
    </location>
</feature>
<feature type="non-terminal residue" evidence="3">
    <location>
        <position position="127"/>
    </location>
</feature>
<reference evidence="3" key="1">
    <citation type="journal article" date="2014" name="Front. Microbiol.">
        <title>High frequency of phylogenetically diverse reductive dehalogenase-homologous genes in deep subseafloor sedimentary metagenomes.</title>
        <authorList>
            <person name="Kawai M."/>
            <person name="Futagami T."/>
            <person name="Toyoda A."/>
            <person name="Takaki Y."/>
            <person name="Nishi S."/>
            <person name="Hori S."/>
            <person name="Arai W."/>
            <person name="Tsubouchi T."/>
            <person name="Morono Y."/>
            <person name="Uchiyama I."/>
            <person name="Ito T."/>
            <person name="Fujiyama A."/>
            <person name="Inagaki F."/>
            <person name="Takami H."/>
        </authorList>
    </citation>
    <scope>NUCLEOTIDE SEQUENCE</scope>
    <source>
        <strain evidence="3">Expedition CK06-06</strain>
    </source>
</reference>
<comment type="caution">
    <text evidence="3">The sequence shown here is derived from an EMBL/GenBank/DDBJ whole genome shotgun (WGS) entry which is preliminary data.</text>
</comment>
<feature type="transmembrane region" description="Helical" evidence="2">
    <location>
        <begin position="6"/>
        <end position="28"/>
    </location>
</feature>
<name>X1BSG1_9ZZZZ</name>
<sequence length="127" mass="14277">MKLSKTALWILGIGVFIIASAVLIMLYAGRSGDAERLEDNLLVTQALLTKFTADRAELNSQLTQLYNQLDEADSAYRQSKANFPKSVQSIEYDEELFFIADDYNLEVMSLTASEPSENKVEEVLFDN</sequence>
<accession>X1BSG1</accession>
<organism evidence="3">
    <name type="scientific">marine sediment metagenome</name>
    <dbReference type="NCBI Taxonomy" id="412755"/>
    <lineage>
        <taxon>unclassified sequences</taxon>
        <taxon>metagenomes</taxon>
        <taxon>ecological metagenomes</taxon>
    </lineage>
</organism>
<dbReference type="EMBL" id="BART01022565">
    <property type="protein sequence ID" value="GAG98000.1"/>
    <property type="molecule type" value="Genomic_DNA"/>
</dbReference>
<gene>
    <name evidence="3" type="ORF">S01H4_41287</name>
</gene>
<keyword evidence="2" id="KW-1133">Transmembrane helix</keyword>
<dbReference type="AlphaFoldDB" id="X1BSG1"/>